<accession>A0A8B6NPW5</accession>
<evidence type="ECO:0000313" key="1">
    <source>
        <dbReference type="EMBL" id="QOE74635.1"/>
    </source>
</evidence>
<protein>
    <submittedName>
        <fullName evidence="1">Glycoprotein E51</fullName>
    </submittedName>
</protein>
<organism evidence="1">
    <name type="scientific">Elephant endotheliotropic herpesvirus 1A</name>
    <dbReference type="NCBI Taxonomy" id="759753"/>
    <lineage>
        <taxon>Viruses</taxon>
        <taxon>Duplodnaviria</taxon>
        <taxon>Heunggongvirae</taxon>
        <taxon>Peploviricota</taxon>
        <taxon>Herviviricetes</taxon>
        <taxon>Herpesvirales</taxon>
        <taxon>Orthoherpesviridae</taxon>
        <taxon>Betaherpesvirinae</taxon>
        <taxon>Proboscivirus</taxon>
        <taxon>Proboscivirus elephantidbeta1</taxon>
        <taxon>Elephantid herpesvirus 1</taxon>
    </lineage>
</organism>
<dbReference type="EMBL" id="MN366291">
    <property type="protein sequence ID" value="QOE74635.1"/>
    <property type="molecule type" value="Genomic_DNA"/>
</dbReference>
<reference evidence="1" key="4">
    <citation type="submission" date="2019-08" db="EMBL/GenBank/DDBJ databases">
        <title>Annotated Complete DNA Sequences of Six EEHV1A Genomes from Lethal HD Cases in Young Asian Elephants from India.</title>
        <authorList>
            <person name="Krishnankutty S.P."/>
            <person name="Zachariah A."/>
            <person name="Maheswari U."/>
            <person name="Heaggans S.Y."/>
            <person name="Muraleedharan M."/>
            <person name="Velayutham D."/>
            <person name="Santhosh S."/>
            <person name="Hayward G.S."/>
        </authorList>
    </citation>
    <scope>NUCLEOTIDE SEQUENCE</scope>
    <source>
        <strain evidence="1">IP43 Chellama Vandalur</strain>
    </source>
</reference>
<name>A0A8B6NPW5_ELHV1</name>
<reference evidence="1" key="3">
    <citation type="journal article" date="2016" name="MSphere">
        <title>Comparison of the Gene Coding Contents and Other Unusual Features of the GC-Rich and AT-Rich Branch Probosciviruses.</title>
        <authorList>
            <person name="Ling P.D."/>
            <person name="Long S.Y."/>
            <person name="Zong J.C."/>
            <person name="Heaggans S.Y."/>
            <person name="Qin X."/>
            <person name="Hayward G.S."/>
        </authorList>
    </citation>
    <scope>NUCLEOTIDE SEQUENCE</scope>
    <source>
        <strain evidence="1">IP43 Chellama Vandalur</strain>
    </source>
</reference>
<proteinExistence type="predicted"/>
<reference evidence="1" key="2">
    <citation type="journal article" date="2013" name="J. Wildl. Dis.">
        <title>Fatal herpesvirus hemorrhagic disease in wild and orphan asian elephants in southern India.</title>
        <authorList>
            <person name="Zachariah A."/>
            <person name="Zong J.-C."/>
            <person name="Long S.Y."/>
            <person name="Latimer E.M."/>
            <person name="Heaggans S.Y."/>
            <person name="Richman L.K."/>
            <person name="Hayward G.S."/>
        </authorList>
    </citation>
    <scope>NUCLEOTIDE SEQUENCE</scope>
    <source>
        <strain evidence="1">IP43 Chellama Vandalur</strain>
    </source>
</reference>
<reference evidence="1" key="1">
    <citation type="journal article" date="2013" name="Genome Announc.">
        <title>Complete Genome Sequence of Elephant Endotheliotropic Herpesvirus 1A.</title>
        <authorList>
            <person name="Ling P.D."/>
            <person name="Reid J.G."/>
            <person name="Qin X."/>
            <person name="Muzny D.M."/>
            <person name="Gibbs R."/>
            <person name="Petrosino J."/>
            <person name="Peng R."/>
            <person name="Zong J.C."/>
            <person name="Heaggans S.Y."/>
            <person name="Hayward G.S."/>
        </authorList>
    </citation>
    <scope>NUCLEOTIDE SEQUENCE</scope>
    <source>
        <strain evidence="1">IP43 Chellama Vandalur</strain>
    </source>
</reference>
<reference evidence="1" key="5">
    <citation type="journal article" name="PLoS ONE">
        <title>Extended genotypic evaluation and comparison of twenty-two cases of lethal EEHV1 hemorrhagic disease in wild and captive Asian elephants in India.</title>
        <authorList>
            <person name="Zachariah A."/>
            <person name="Sajesh P.K."/>
            <person name="Santhosh S."/>
            <person name="Bathrachalam C."/>
            <person name="Megha M."/>
            <person name="Pandiyan J."/>
            <person name="Jishnu M."/>
            <person name="Kobragade R.S."/>
            <person name="Long S.Y."/>
            <person name="Zong J.-C."/>
            <person name="Latimer E.M."/>
            <person name="Heaggans S.Y."/>
            <person name="Hayward G.S."/>
        </authorList>
    </citation>
    <scope>NUCLEOTIDE SEQUENCE</scope>
    <source>
        <strain evidence="1">IP43 Chellama Vandalur</strain>
    </source>
</reference>
<sequence>MGGGLKTVILIHTIFMDTFFPYLYCVARDICQNTNRKRYDAPTISISKDQINITVQIENDEFYMLERNNSILYTASPKSSNVETNKTHFTLLTSCASATGSYVLLAGTHHGSSCHYFNVTNCQSYSTSTHLAQSSCSECEYTISTITQFVIIIFYSIF</sequence>
<gene>
    <name evidence="1" type="primary">E51</name>
</gene>